<protein>
    <submittedName>
        <fullName evidence="1">Uncharacterized protein</fullName>
    </submittedName>
</protein>
<dbReference type="EMBL" id="GBXM01023524">
    <property type="protein sequence ID" value="JAH85053.1"/>
    <property type="molecule type" value="Transcribed_RNA"/>
</dbReference>
<sequence>MCALMYPSAKMQRAGCIFSCLPLSDFASDLLNGLSGRFCLGQAVPTPTPGCVVALSGLYFCILRPA</sequence>
<reference evidence="1" key="2">
    <citation type="journal article" date="2015" name="Fish Shellfish Immunol.">
        <title>Early steps in the European eel (Anguilla anguilla)-Vibrio vulnificus interaction in the gills: Role of the RtxA13 toxin.</title>
        <authorList>
            <person name="Callol A."/>
            <person name="Pajuelo D."/>
            <person name="Ebbesson L."/>
            <person name="Teles M."/>
            <person name="MacKenzie S."/>
            <person name="Amaro C."/>
        </authorList>
    </citation>
    <scope>NUCLEOTIDE SEQUENCE</scope>
</reference>
<organism evidence="1">
    <name type="scientific">Anguilla anguilla</name>
    <name type="common">European freshwater eel</name>
    <name type="synonym">Muraena anguilla</name>
    <dbReference type="NCBI Taxonomy" id="7936"/>
    <lineage>
        <taxon>Eukaryota</taxon>
        <taxon>Metazoa</taxon>
        <taxon>Chordata</taxon>
        <taxon>Craniata</taxon>
        <taxon>Vertebrata</taxon>
        <taxon>Euteleostomi</taxon>
        <taxon>Actinopterygii</taxon>
        <taxon>Neopterygii</taxon>
        <taxon>Teleostei</taxon>
        <taxon>Anguilliformes</taxon>
        <taxon>Anguillidae</taxon>
        <taxon>Anguilla</taxon>
    </lineage>
</organism>
<proteinExistence type="predicted"/>
<accession>A0A0E9W6F3</accession>
<evidence type="ECO:0000313" key="1">
    <source>
        <dbReference type="EMBL" id="JAH85053.1"/>
    </source>
</evidence>
<dbReference type="AlphaFoldDB" id="A0A0E9W6F3"/>
<name>A0A0E9W6F3_ANGAN</name>
<reference evidence="1" key="1">
    <citation type="submission" date="2014-11" db="EMBL/GenBank/DDBJ databases">
        <authorList>
            <person name="Amaro Gonzalez C."/>
        </authorList>
    </citation>
    <scope>NUCLEOTIDE SEQUENCE</scope>
</reference>